<evidence type="ECO:0000256" key="4">
    <source>
        <dbReference type="ARBA" id="ARBA00022989"/>
    </source>
</evidence>
<gene>
    <name evidence="8" type="ORF">COX21_03025</name>
</gene>
<evidence type="ECO:0000256" key="1">
    <source>
        <dbReference type="ARBA" id="ARBA00004162"/>
    </source>
</evidence>
<evidence type="ECO:0000259" key="7">
    <source>
        <dbReference type="Pfam" id="PF04024"/>
    </source>
</evidence>
<reference evidence="8 9" key="1">
    <citation type="submission" date="2017-09" db="EMBL/GenBank/DDBJ databases">
        <title>Depth-based differentiation of microbial function through sediment-hosted aquifers and enrichment of novel symbionts in the deep terrestrial subsurface.</title>
        <authorList>
            <person name="Probst A.J."/>
            <person name="Ladd B."/>
            <person name="Jarett J.K."/>
            <person name="Geller-Mcgrath D.E."/>
            <person name="Sieber C.M."/>
            <person name="Emerson J.B."/>
            <person name="Anantharaman K."/>
            <person name="Thomas B.C."/>
            <person name="Malmstrom R."/>
            <person name="Stieglmeier M."/>
            <person name="Klingl A."/>
            <person name="Woyke T."/>
            <person name="Ryan C.M."/>
            <person name="Banfield J.F."/>
        </authorList>
    </citation>
    <scope>NUCLEOTIDE SEQUENCE [LARGE SCALE GENOMIC DNA]</scope>
    <source>
        <strain evidence="8">CG23_combo_of_CG06-09_8_20_14_all_41_10</strain>
    </source>
</reference>
<organism evidence="8 9">
    <name type="scientific">Candidatus Falkowbacteria bacterium CG23_combo_of_CG06-09_8_20_14_all_41_10</name>
    <dbReference type="NCBI Taxonomy" id="1974571"/>
    <lineage>
        <taxon>Bacteria</taxon>
        <taxon>Candidatus Falkowiibacteriota</taxon>
    </lineage>
</organism>
<dbReference type="Proteomes" id="UP000231408">
    <property type="component" value="Unassembled WGS sequence"/>
</dbReference>
<evidence type="ECO:0000256" key="3">
    <source>
        <dbReference type="ARBA" id="ARBA00022692"/>
    </source>
</evidence>
<dbReference type="PANTHER" id="PTHR33885">
    <property type="entry name" value="PHAGE SHOCK PROTEIN C"/>
    <property type="match status" value="1"/>
</dbReference>
<dbReference type="GO" id="GO:0005886">
    <property type="term" value="C:plasma membrane"/>
    <property type="evidence" value="ECO:0007669"/>
    <property type="project" value="UniProtKB-SubCell"/>
</dbReference>
<proteinExistence type="predicted"/>
<feature type="transmembrane region" description="Helical" evidence="6">
    <location>
        <begin position="100"/>
        <end position="117"/>
    </location>
</feature>
<dbReference type="PANTHER" id="PTHR33885:SF3">
    <property type="entry name" value="PHAGE SHOCK PROTEIN C"/>
    <property type="match status" value="1"/>
</dbReference>
<keyword evidence="2" id="KW-1003">Cell membrane</keyword>
<feature type="transmembrane region" description="Helical" evidence="6">
    <location>
        <begin position="123"/>
        <end position="143"/>
    </location>
</feature>
<dbReference type="EMBL" id="PCSE01000086">
    <property type="protein sequence ID" value="PIP34419.1"/>
    <property type="molecule type" value="Genomic_DNA"/>
</dbReference>
<keyword evidence="5 6" id="KW-0472">Membrane</keyword>
<comment type="caution">
    <text evidence="8">The sequence shown here is derived from an EMBL/GenBank/DDBJ whole genome shotgun (WGS) entry which is preliminary data.</text>
</comment>
<evidence type="ECO:0000256" key="2">
    <source>
        <dbReference type="ARBA" id="ARBA00022475"/>
    </source>
</evidence>
<evidence type="ECO:0000256" key="6">
    <source>
        <dbReference type="SAM" id="Phobius"/>
    </source>
</evidence>
<keyword evidence="3 6" id="KW-0812">Transmembrane</keyword>
<keyword evidence="4 6" id="KW-1133">Transmembrane helix</keyword>
<comment type="subcellular location">
    <subcellularLocation>
        <location evidence="1">Cell membrane</location>
        <topology evidence="1">Single-pass membrane protein</topology>
    </subcellularLocation>
</comment>
<protein>
    <recommendedName>
        <fullName evidence="7">Phage shock protein PspC N-terminal domain-containing protein</fullName>
    </recommendedName>
</protein>
<evidence type="ECO:0000313" key="9">
    <source>
        <dbReference type="Proteomes" id="UP000231408"/>
    </source>
</evidence>
<name>A0A2G9ZML7_9BACT</name>
<dbReference type="InterPro" id="IPR007168">
    <property type="entry name" value="Phageshock_PspC_N"/>
</dbReference>
<feature type="domain" description="Phage shock protein PspC N-terminal" evidence="7">
    <location>
        <begin position="6"/>
        <end position="62"/>
    </location>
</feature>
<dbReference type="AlphaFoldDB" id="A0A2G9ZML7"/>
<evidence type="ECO:0000313" key="8">
    <source>
        <dbReference type="EMBL" id="PIP34419.1"/>
    </source>
</evidence>
<accession>A0A2G9ZML7</accession>
<sequence>MSEPIKKFYRSRTDRVIWGICGGLGEYFGIDSTLVRIFFVLLAFGSGSGIVLYLILALIVPNGPHDKTKGSGRVGELAEELSASAEQASGKMREGDCHHTRNILGLIILTIGLVLMLKEIFHFNINWGLIYPFLIILLGLYFLDSLDQNNK</sequence>
<dbReference type="Pfam" id="PF04024">
    <property type="entry name" value="PspC"/>
    <property type="match status" value="1"/>
</dbReference>
<feature type="transmembrane region" description="Helical" evidence="6">
    <location>
        <begin position="37"/>
        <end position="60"/>
    </location>
</feature>
<evidence type="ECO:0000256" key="5">
    <source>
        <dbReference type="ARBA" id="ARBA00023136"/>
    </source>
</evidence>
<dbReference type="InterPro" id="IPR052027">
    <property type="entry name" value="PspC"/>
</dbReference>